<comment type="caution">
    <text evidence="1">The sequence shown here is derived from an EMBL/GenBank/DDBJ whole genome shotgun (WGS) entry which is preliminary data.</text>
</comment>
<dbReference type="EMBL" id="WQMT02000009">
    <property type="protein sequence ID" value="KAG9219385.1"/>
    <property type="molecule type" value="Genomic_DNA"/>
</dbReference>
<evidence type="ECO:0000313" key="1">
    <source>
        <dbReference type="EMBL" id="KAG9219385.1"/>
    </source>
</evidence>
<protein>
    <submittedName>
        <fullName evidence="1">Uncharacterized protein</fullName>
    </submittedName>
</protein>
<dbReference type="Proteomes" id="UP000824881">
    <property type="component" value="Unassembled WGS sequence"/>
</dbReference>
<name>A0ACB7IN75_PLECO</name>
<gene>
    <name evidence="1" type="ORF">CCMSSC00406_0001795</name>
</gene>
<sequence>MASCKLKKTNHAKDTEFLAKEKLRAAQEILKARNRNQASSTSQITSLPPAVPAPNESLAFRPLDSPPSVPSYPPSPPPLDLHNAGVDSDSSRESTPGPSPVSEGDQTQPQIDDIKCNYHPSSQRPTTIHRFHEYGLNSKAQPDYIIDDEPWRPFRTRRDFEFASIVLTQSLNEIAVDTLLELTYGAVGRDPSRGALTLQSYKEMMNIWKLAANKMPGFTQHSVSDVYKGKVLSYDVWRRPVWDWIMKLVQDPRLAPHFEWDAKQLFKFDGKSWIRFRDDIVTGDLWWEIQASRVVKEYQEKTKPEFRKSWNFPKNHLYVHLFDDIEQKGATRNYSTKPYEKSHGGLKTTYRRRTNFKNIAPQILLIDHLKQVSDFIWDEIDVLDASRKLVAPTPAPEDEDAEDDDVIASPSGHYSLGSRDKPITLADVEANHQGDAAFERFRLRLVEFLNRELDVERRPGHRYLRNPGDQLTKIHPGKYLTVNYESTVDWREDTDLLRCNPKFQGAPRYDHVIIKTARPTTLGTDIVAQLLMMFSIAVNGITYNLALVHPLDRPSGTRQQKDVDLQFLRLRARPRKSAEFVFLSSIIRGALVVPDFSLQGDHFLVDTVDGDIFLRYRLSD</sequence>
<organism evidence="1 2">
    <name type="scientific">Pleurotus cornucopiae</name>
    <name type="common">Cornucopia mushroom</name>
    <dbReference type="NCBI Taxonomy" id="5321"/>
    <lineage>
        <taxon>Eukaryota</taxon>
        <taxon>Fungi</taxon>
        <taxon>Dikarya</taxon>
        <taxon>Basidiomycota</taxon>
        <taxon>Agaricomycotina</taxon>
        <taxon>Agaricomycetes</taxon>
        <taxon>Agaricomycetidae</taxon>
        <taxon>Agaricales</taxon>
        <taxon>Pleurotineae</taxon>
        <taxon>Pleurotaceae</taxon>
        <taxon>Pleurotus</taxon>
    </lineage>
</organism>
<reference evidence="1 2" key="1">
    <citation type="journal article" date="2021" name="Appl. Environ. Microbiol.">
        <title>Genetic linkage and physical mapping for an oyster mushroom Pleurotus cornucopiae and QTL analysis for the trait cap color.</title>
        <authorList>
            <person name="Zhang Y."/>
            <person name="Gao W."/>
            <person name="Sonnenberg A."/>
            <person name="Chen Q."/>
            <person name="Zhang J."/>
            <person name="Huang C."/>
        </authorList>
    </citation>
    <scope>NUCLEOTIDE SEQUENCE [LARGE SCALE GENOMIC DNA]</scope>
    <source>
        <strain evidence="1">CCMSSC00406</strain>
    </source>
</reference>
<evidence type="ECO:0000313" key="2">
    <source>
        <dbReference type="Proteomes" id="UP000824881"/>
    </source>
</evidence>
<accession>A0ACB7IN75</accession>
<proteinExistence type="predicted"/>
<keyword evidence="2" id="KW-1185">Reference proteome</keyword>